<dbReference type="PANTHER" id="PTHR32119">
    <property type="entry name" value="OROTIDINE 5'-PHOSPHATE DECARBOXYLASE"/>
    <property type="match status" value="1"/>
</dbReference>
<organism evidence="13 14">
    <name type="scientific">Helicobacter brantae</name>
    <dbReference type="NCBI Taxonomy" id="375927"/>
    <lineage>
        <taxon>Bacteria</taxon>
        <taxon>Pseudomonadati</taxon>
        <taxon>Campylobacterota</taxon>
        <taxon>Epsilonproteobacteria</taxon>
        <taxon>Campylobacterales</taxon>
        <taxon>Helicobacteraceae</taxon>
        <taxon>Helicobacter</taxon>
    </lineage>
</organism>
<evidence type="ECO:0000256" key="9">
    <source>
        <dbReference type="PIRSR" id="PIRSR614732-1"/>
    </source>
</evidence>
<evidence type="ECO:0000256" key="10">
    <source>
        <dbReference type="PIRSR" id="PIRSR614732-2"/>
    </source>
</evidence>
<dbReference type="UniPathway" id="UPA00070">
    <property type="reaction ID" value="UER00120"/>
</dbReference>
<feature type="binding site" evidence="10">
    <location>
        <position position="174"/>
    </location>
    <ligand>
        <name>substrate</name>
    </ligand>
</feature>
<evidence type="ECO:0000313" key="14">
    <source>
        <dbReference type="Proteomes" id="UP000257045"/>
    </source>
</evidence>
<proteinExistence type="inferred from homology"/>
<dbReference type="SMART" id="SM00934">
    <property type="entry name" value="OMPdecase"/>
    <property type="match status" value="1"/>
</dbReference>
<evidence type="ECO:0000256" key="8">
    <source>
        <dbReference type="ARBA" id="ARBA00049157"/>
    </source>
</evidence>
<evidence type="ECO:0000256" key="5">
    <source>
        <dbReference type="ARBA" id="ARBA00022793"/>
    </source>
</evidence>
<dbReference type="CDD" id="cd04725">
    <property type="entry name" value="OMP_decarboxylase_like"/>
    <property type="match status" value="1"/>
</dbReference>
<feature type="binding site" evidence="10">
    <location>
        <position position="203"/>
    </location>
    <ligand>
        <name>substrate</name>
    </ligand>
</feature>
<dbReference type="InterPro" id="IPR011060">
    <property type="entry name" value="RibuloseP-bd_barrel"/>
</dbReference>
<reference evidence="13 14" key="1">
    <citation type="submission" date="2018-04" db="EMBL/GenBank/DDBJ databases">
        <title>Novel Campyloabacter and Helicobacter Species and Strains.</title>
        <authorList>
            <person name="Mannion A.J."/>
            <person name="Shen Z."/>
            <person name="Fox J.G."/>
        </authorList>
    </citation>
    <scope>NUCLEOTIDE SEQUENCE [LARGE SCALE GENOMIC DNA]</scope>
    <source>
        <strain evidence="13 14">MIT 04-9366</strain>
    </source>
</reference>
<feature type="binding site" evidence="10">
    <location>
        <position position="8"/>
    </location>
    <ligand>
        <name>substrate</name>
    </ligand>
</feature>
<accession>A0A3D8IXQ3</accession>
<dbReference type="InterPro" id="IPR013785">
    <property type="entry name" value="Aldolase_TIM"/>
</dbReference>
<evidence type="ECO:0000256" key="7">
    <source>
        <dbReference type="ARBA" id="ARBA00023239"/>
    </source>
</evidence>
<feature type="active site" description="For OMPdecase activity" evidence="9">
    <location>
        <position position="64"/>
    </location>
</feature>
<feature type="binding site" evidence="10">
    <location>
        <position position="204"/>
    </location>
    <ligand>
        <name>substrate</name>
    </ligand>
</feature>
<dbReference type="Gene3D" id="3.20.20.70">
    <property type="entry name" value="Aldolase class I"/>
    <property type="match status" value="1"/>
</dbReference>
<dbReference type="Proteomes" id="UP000257045">
    <property type="component" value="Unassembled WGS sequence"/>
</dbReference>
<dbReference type="InterPro" id="IPR001754">
    <property type="entry name" value="OMPdeCOase_dom"/>
</dbReference>
<comment type="similarity">
    <text evidence="11">Belongs to the OMP decarboxylase family.</text>
</comment>
<comment type="caution">
    <text evidence="13">The sequence shown here is derived from an EMBL/GenBank/DDBJ whole genome shotgun (WGS) entry which is preliminary data.</text>
</comment>
<feature type="binding site" evidence="10">
    <location>
        <position position="116"/>
    </location>
    <ligand>
        <name>substrate</name>
    </ligand>
</feature>
<dbReference type="PANTHER" id="PTHR32119:SF2">
    <property type="entry name" value="OROTIDINE 5'-PHOSPHATE DECARBOXYLASE"/>
    <property type="match status" value="1"/>
</dbReference>
<evidence type="ECO:0000313" key="13">
    <source>
        <dbReference type="EMBL" id="RDU69394.1"/>
    </source>
</evidence>
<dbReference type="SUPFAM" id="SSF51366">
    <property type="entry name" value="Ribulose-phoshate binding barrel"/>
    <property type="match status" value="1"/>
</dbReference>
<dbReference type="Pfam" id="PF00215">
    <property type="entry name" value="OMPdecase"/>
    <property type="match status" value="1"/>
</dbReference>
<name>A0A3D8IXQ3_9HELI</name>
<dbReference type="NCBIfam" id="TIGR01740">
    <property type="entry name" value="pyrF"/>
    <property type="match status" value="1"/>
</dbReference>
<dbReference type="OrthoDB" id="9806203at2"/>
<dbReference type="EMBL" id="NXLV01000015">
    <property type="protein sequence ID" value="RDU69394.1"/>
    <property type="molecule type" value="Genomic_DNA"/>
</dbReference>
<dbReference type="GO" id="GO:0004590">
    <property type="term" value="F:orotidine-5'-phosphate decarboxylase activity"/>
    <property type="evidence" value="ECO:0007669"/>
    <property type="project" value="UniProtKB-EC"/>
</dbReference>
<comment type="catalytic activity">
    <reaction evidence="8 11">
        <text>orotidine 5'-phosphate + H(+) = UMP + CO2</text>
        <dbReference type="Rhea" id="RHEA:11596"/>
        <dbReference type="ChEBI" id="CHEBI:15378"/>
        <dbReference type="ChEBI" id="CHEBI:16526"/>
        <dbReference type="ChEBI" id="CHEBI:57538"/>
        <dbReference type="ChEBI" id="CHEBI:57865"/>
        <dbReference type="EC" id="4.1.1.23"/>
    </reaction>
</comment>
<dbReference type="RefSeq" id="WP_115570001.1">
    <property type="nucleotide sequence ID" value="NZ_NXLV01000015.1"/>
</dbReference>
<dbReference type="EC" id="4.1.1.23" evidence="3 11"/>
<comment type="function">
    <text evidence="1">Catalyzes the decarboxylation of orotidine 5'-monophosphate (OMP) to uridine 5'-monophosphate (UMP).</text>
</comment>
<evidence type="ECO:0000256" key="2">
    <source>
        <dbReference type="ARBA" id="ARBA00004861"/>
    </source>
</evidence>
<dbReference type="GO" id="GO:0006207">
    <property type="term" value="P:'de novo' pyrimidine nucleobase biosynthetic process"/>
    <property type="evidence" value="ECO:0007669"/>
    <property type="project" value="InterPro"/>
</dbReference>
<keyword evidence="5 11" id="KW-0210">Decarboxylase</keyword>
<dbReference type="AlphaFoldDB" id="A0A3D8IXQ3"/>
<sequence>MQLCLALDMSSKRENLALLQELREFELWVKVGLRSFIRDGKEFLQEIKAINPNFKIFLDLKLYDIPNTMATATQECIALGVDMLTIHSSSGTEGMRAVSEVAKDSNLLVFAVTALTSFEDSTFTPIYNAPIASHAKTLALLAQEGGCNGVVCSVYESKEIKSSTSLLTLTPAIRFEENPKGDQKRVATPKSAKEALADFIVVGRPIYQAPNPKEITQKILKEIV</sequence>
<dbReference type="GO" id="GO:0005829">
    <property type="term" value="C:cytosol"/>
    <property type="evidence" value="ECO:0007669"/>
    <property type="project" value="TreeGrafter"/>
</dbReference>
<protein>
    <recommendedName>
        <fullName evidence="4 11">Orotidine 5'-phosphate decarboxylase</fullName>
        <ecNumber evidence="3 11">4.1.1.23</ecNumber>
    </recommendedName>
</protein>
<dbReference type="NCBIfam" id="NF001273">
    <property type="entry name" value="PRK00230.1"/>
    <property type="match status" value="1"/>
</dbReference>
<dbReference type="InterPro" id="IPR018089">
    <property type="entry name" value="OMPdecase_AS"/>
</dbReference>
<keyword evidence="7 11" id="KW-0456">Lyase</keyword>
<feature type="domain" description="Orotidine 5'-phosphate decarboxylase" evidence="12">
    <location>
        <begin position="2"/>
        <end position="219"/>
    </location>
</feature>
<evidence type="ECO:0000256" key="6">
    <source>
        <dbReference type="ARBA" id="ARBA00022975"/>
    </source>
</evidence>
<keyword evidence="6 11" id="KW-0665">Pyrimidine biosynthesis</keyword>
<comment type="pathway">
    <text evidence="2 11">Pyrimidine metabolism; UMP biosynthesis via de novo pathway; UMP from orotate: step 2/2.</text>
</comment>
<dbReference type="PROSITE" id="PS00156">
    <property type="entry name" value="OMPDECASE"/>
    <property type="match status" value="1"/>
</dbReference>
<feature type="active site" description="For OMPdecase activity" evidence="9">
    <location>
        <position position="61"/>
    </location>
</feature>
<evidence type="ECO:0000256" key="1">
    <source>
        <dbReference type="ARBA" id="ARBA00002356"/>
    </source>
</evidence>
<gene>
    <name evidence="13" type="ORF">CQA58_06990</name>
</gene>
<evidence type="ECO:0000256" key="11">
    <source>
        <dbReference type="RuleBase" id="RU000512"/>
    </source>
</evidence>
<dbReference type="InterPro" id="IPR014732">
    <property type="entry name" value="OMPdecase"/>
</dbReference>
<dbReference type="GO" id="GO:0044205">
    <property type="term" value="P:'de novo' UMP biosynthetic process"/>
    <property type="evidence" value="ECO:0007669"/>
    <property type="project" value="UniProtKB-UniPathway"/>
</dbReference>
<feature type="active site" description="For OMPdecase activity" evidence="9">
    <location>
        <position position="59"/>
    </location>
</feature>
<keyword evidence="14" id="KW-1185">Reference proteome</keyword>
<evidence type="ECO:0000259" key="12">
    <source>
        <dbReference type="SMART" id="SM00934"/>
    </source>
</evidence>
<feature type="binding site" evidence="10">
    <location>
        <position position="30"/>
    </location>
    <ligand>
        <name>substrate</name>
    </ligand>
</feature>
<evidence type="ECO:0000256" key="3">
    <source>
        <dbReference type="ARBA" id="ARBA00012321"/>
    </source>
</evidence>
<evidence type="ECO:0000256" key="4">
    <source>
        <dbReference type="ARBA" id="ARBA00021923"/>
    </source>
</evidence>
<feature type="binding site" evidence="10">
    <location>
        <position position="183"/>
    </location>
    <ligand>
        <name>substrate</name>
    </ligand>
</feature>